<keyword evidence="1" id="KW-1133">Transmembrane helix</keyword>
<dbReference type="Proteomes" id="UP001068021">
    <property type="component" value="Unassembled WGS sequence"/>
</dbReference>
<evidence type="ECO:0000313" key="3">
    <source>
        <dbReference type="EMBL" id="MCZ3372186.1"/>
    </source>
</evidence>
<reference evidence="2" key="1">
    <citation type="submission" date="2022-12" db="EMBL/GenBank/DDBJ databases">
        <title>Reclassification of two methanogenic archaea species isolated from the Kolyma lowland permafrost.</title>
        <authorList>
            <person name="Trubitsyn V.E."/>
            <person name="Rivkina E.M."/>
            <person name="Shcherbakova V.A."/>
        </authorList>
    </citation>
    <scope>NUCLEOTIDE SEQUENCE</scope>
    <source>
        <strain evidence="2">M2</strain>
        <strain evidence="3">MK4</strain>
    </source>
</reference>
<name>A0A9E5DK83_9EURY</name>
<sequence>MNQTPTKTSSSVAFLGETKKSMLKAAVLFIAVIYVYYCAIYSIYWYLIK</sequence>
<gene>
    <name evidence="3" type="ORF">O3H35_06030</name>
    <name evidence="2" type="ORF">O3H54_00930</name>
</gene>
<dbReference type="GeneID" id="300258741"/>
<evidence type="ECO:0000313" key="2">
    <source>
        <dbReference type="EMBL" id="MCZ3364435.1"/>
    </source>
</evidence>
<protein>
    <submittedName>
        <fullName evidence="2">Uncharacterized protein</fullName>
    </submittedName>
</protein>
<dbReference type="AlphaFoldDB" id="A0A9E5DK83"/>
<dbReference type="EMBL" id="JAPVER010000018">
    <property type="protein sequence ID" value="MCZ3364435.1"/>
    <property type="molecule type" value="Genomic_DNA"/>
</dbReference>
<feature type="transmembrane region" description="Helical" evidence="1">
    <location>
        <begin position="25"/>
        <end position="47"/>
    </location>
</feature>
<keyword evidence="1" id="KW-0472">Membrane</keyword>
<comment type="caution">
    <text evidence="2">The sequence shown here is derived from an EMBL/GenBank/DDBJ whole genome shotgun (WGS) entry which is preliminary data.</text>
</comment>
<keyword evidence="1" id="KW-0812">Transmembrane</keyword>
<accession>A0A9E5DK83</accession>
<proteinExistence type="predicted"/>
<evidence type="ECO:0000256" key="1">
    <source>
        <dbReference type="SAM" id="Phobius"/>
    </source>
</evidence>
<dbReference type="EMBL" id="JAPVES010000030">
    <property type="protein sequence ID" value="MCZ3372186.1"/>
    <property type="molecule type" value="Genomic_DNA"/>
</dbReference>
<organism evidence="2 4">
    <name type="scientific">Methanobacterium veterum</name>
    <dbReference type="NCBI Taxonomy" id="408577"/>
    <lineage>
        <taxon>Archaea</taxon>
        <taxon>Methanobacteriati</taxon>
        <taxon>Methanobacteriota</taxon>
        <taxon>Methanomada group</taxon>
        <taxon>Methanobacteria</taxon>
        <taxon>Methanobacteriales</taxon>
        <taxon>Methanobacteriaceae</taxon>
        <taxon>Methanobacterium</taxon>
    </lineage>
</organism>
<dbReference type="RefSeq" id="WP_157197577.1">
    <property type="nucleotide sequence ID" value="NZ_JAPVER010000018.1"/>
</dbReference>
<evidence type="ECO:0000313" key="4">
    <source>
        <dbReference type="Proteomes" id="UP001068021"/>
    </source>
</evidence>
<dbReference type="Proteomes" id="UP001074446">
    <property type="component" value="Unassembled WGS sequence"/>
</dbReference>
<keyword evidence="4" id="KW-1185">Reference proteome</keyword>